<dbReference type="SUPFAM" id="SSF52058">
    <property type="entry name" value="L domain-like"/>
    <property type="match status" value="1"/>
</dbReference>
<dbReference type="SUPFAM" id="SSF48726">
    <property type="entry name" value="Immunoglobulin"/>
    <property type="match status" value="1"/>
</dbReference>
<dbReference type="GO" id="GO:0004930">
    <property type="term" value="F:G protein-coupled receptor activity"/>
    <property type="evidence" value="ECO:0007669"/>
    <property type="project" value="UniProtKB-KW"/>
</dbReference>
<keyword evidence="11 23" id="KW-0675">Receptor</keyword>
<evidence type="ECO:0000256" key="12">
    <source>
        <dbReference type="ARBA" id="ARBA00023180"/>
    </source>
</evidence>
<dbReference type="InterPro" id="IPR003591">
    <property type="entry name" value="Leu-rich_rpt_typical-subtyp"/>
</dbReference>
<dbReference type="PROSITE" id="PS50261">
    <property type="entry name" value="G_PROTEIN_RECEP_F2_4"/>
    <property type="match status" value="1"/>
</dbReference>
<proteinExistence type="inferred from homology"/>
<dbReference type="GeneID" id="113414034"/>
<dbReference type="Pfam" id="PF01825">
    <property type="entry name" value="GPS"/>
    <property type="match status" value="1"/>
</dbReference>
<keyword evidence="3" id="KW-0433">Leucine-rich repeat</keyword>
<keyword evidence="4 16" id="KW-0812">Transmembrane</keyword>
<gene>
    <name evidence="23" type="primary">ADGRA1</name>
</gene>
<feature type="domain" description="G-protein coupled receptors family 2 profile 1" evidence="19">
    <location>
        <begin position="313"/>
        <end position="407"/>
    </location>
</feature>
<dbReference type="InterPro" id="IPR001611">
    <property type="entry name" value="Leu-rich_rpt"/>
</dbReference>
<dbReference type="GO" id="GO:0014069">
    <property type="term" value="C:postsynaptic density"/>
    <property type="evidence" value="ECO:0007669"/>
    <property type="project" value="TreeGrafter"/>
</dbReference>
<dbReference type="InterPro" id="IPR036179">
    <property type="entry name" value="Ig-like_dom_sf"/>
</dbReference>
<dbReference type="Gene3D" id="2.60.40.10">
    <property type="entry name" value="Immunoglobulins"/>
    <property type="match status" value="1"/>
</dbReference>
<dbReference type="InterPro" id="IPR036445">
    <property type="entry name" value="GPCR_2_extracell_dom_sf"/>
</dbReference>
<keyword evidence="22" id="KW-1185">Reference proteome</keyword>
<evidence type="ECO:0000256" key="11">
    <source>
        <dbReference type="ARBA" id="ARBA00023170"/>
    </source>
</evidence>
<feature type="transmembrane region" description="Helical" evidence="16">
    <location>
        <begin position="864"/>
        <end position="884"/>
    </location>
</feature>
<dbReference type="InterPro" id="IPR017981">
    <property type="entry name" value="GPCR_2-like_7TM"/>
</dbReference>
<dbReference type="CDD" id="cd16000">
    <property type="entry name" value="7tmB2_GPR123"/>
    <property type="match status" value="1"/>
</dbReference>
<evidence type="ECO:0000256" key="8">
    <source>
        <dbReference type="ARBA" id="ARBA00023040"/>
    </source>
</evidence>
<feature type="transmembrane region" description="Helical" evidence="16">
    <location>
        <begin position="808"/>
        <end position="830"/>
    </location>
</feature>
<keyword evidence="9 16" id="KW-0472">Membrane</keyword>
<dbReference type="InterPro" id="IPR000832">
    <property type="entry name" value="GPCR_2_secretin-like"/>
</dbReference>
<sequence length="1300" mass="145344">MHGLCYSLCLVAAAAVGLSKANRNCPDLVVDSCLCTAERSKGPGRQTLRIKVVCSGGDLAETLHPSLLPNRTVSLILSNNKILWLKSNSFIGLRSLERLDLKNNLISNIEPGTFYGLSELKRLDLSNNRIGCLTPETFVGLKNLHKLNLSGNIFSSLMNGLFTELLALRALHFYTDSLICDCNLKWILYWATNSSVRISEETVCAFPRSLQGASFRSLKENQLICADPLELPLFELIPSQKQVVFHGDRLPFQCTATYLDITTQVHWYHDGRLVETDEERGMFVEETIIHDCCLITRELILSSIDDDATGMWECVVSNSYGSISKQVEIIVLETAAPYCPAERIINNKGDFRWPKTLAGVTAYHSCFQHSLRSASFLNGEEELKAWRNCNRTGWWDEENYSKCPYSQEVTQILHAFSQRHLNATNALEFSHQLAAFTRDAAKFADKEDVIYLAYMLEKLLLYMEEIKDQLADAVIEIASNVMLVDDHVLWMAQKDKKACARIVQCVARISNQTLSSNAQVVSKVSLNIALEAFWIKPSIFMGMTCIAFQKLSANPDRSLNSDTKSTVTDQPLNFNCNPGNNNTSLMSFSSMNAVAIASVHLPQSVFSSSAAWQSVDNSSCKLQFIAFRNGKLFPNTANSSHLAGYGKQRVIGTPVVFIKIDGCNIGNLTSPLIITLKHFTQGINPVAVFWAFDLLDGHGGWWGEGCHIISSADNITTLHSTHFGNFAVLMDQKTVWPLSQYPGEFLHPVVYACTAVMLLCLFASIITYIVHHGTIRISRKCWHMLLNFCFHTALTFAVFAGGINRVKYPVICQAVGIVLHYSTLSTMLWIGVTARNIYKQVTKKPQTAQNSDQPSYPKQPLLRFYLISGGVPFIICGITAAININNYGVKHYGGAQFCWMSWEPSLGAFYGPLAFIVLVTCIYFLCTYVQLRRHPERKYELKERIEDQQRLASPELGHSHMTDIGSVSQATCSMMSSSLLENEHSFKAQLRAAAFTLFLFTATWTFGALAVSQGHFLDMIFSCLYGAFCVTLGLFILIHHCAKRDDVWHCWWSCCPSRRNTYSVQVNVRPKVNVNGESQAHASCLQESPCPSKSAMYNHPAVSHCKLTNLQAVQNHVNCLSPVTPCCAKMHCDQLLEDEAHIHVHNEGTFRPNMHIHRCLKSRTKPRYFSRHRSTGEREYAYHIPSSIDGSIHSSHTDSPHSTHDSHSGHRRPCCAKNSPYPTITQPESSDASTVIYSCAKVPEPETGSHFEMHPRTQSLPFSTTSHNGILKGNLHEAMIYSSDITGNIKTGPWKNETTV</sequence>
<feature type="domain" description="Ig-like" evidence="21">
    <location>
        <begin position="232"/>
        <end position="330"/>
    </location>
</feature>
<evidence type="ECO:0000256" key="5">
    <source>
        <dbReference type="ARBA" id="ARBA00022729"/>
    </source>
</evidence>
<keyword evidence="8" id="KW-0297">G-protein coupled receptor</keyword>
<dbReference type="SMART" id="SM00369">
    <property type="entry name" value="LRR_TYP"/>
    <property type="match status" value="4"/>
</dbReference>
<dbReference type="InterPro" id="IPR046338">
    <property type="entry name" value="GAIN_dom_sf"/>
</dbReference>
<dbReference type="PROSITE" id="PS50835">
    <property type="entry name" value="IG_LIKE"/>
    <property type="match status" value="1"/>
</dbReference>
<feature type="transmembrane region" description="Helical" evidence="16">
    <location>
        <begin position="1019"/>
        <end position="1038"/>
    </location>
</feature>
<dbReference type="Gene3D" id="3.80.10.10">
    <property type="entry name" value="Ribonuclease Inhibitor"/>
    <property type="match status" value="2"/>
</dbReference>
<evidence type="ECO:0000313" key="22">
    <source>
        <dbReference type="Proteomes" id="UP000504612"/>
    </source>
</evidence>
<feature type="transmembrane region" description="Helical" evidence="16">
    <location>
        <begin position="992"/>
        <end position="1013"/>
    </location>
</feature>
<keyword evidence="10" id="KW-1015">Disulfide bond</keyword>
<evidence type="ECO:0000256" key="7">
    <source>
        <dbReference type="ARBA" id="ARBA00022989"/>
    </source>
</evidence>
<keyword evidence="6" id="KW-0677">Repeat</keyword>
<feature type="transmembrane region" description="Helical" evidence="16">
    <location>
        <begin position="782"/>
        <end position="802"/>
    </location>
</feature>
<keyword evidence="14" id="KW-0393">Immunoglobulin domain</keyword>
<evidence type="ECO:0000256" key="10">
    <source>
        <dbReference type="ARBA" id="ARBA00023157"/>
    </source>
</evidence>
<evidence type="ECO:0000256" key="13">
    <source>
        <dbReference type="ARBA" id="ARBA00023224"/>
    </source>
</evidence>
<evidence type="ECO:0000256" key="14">
    <source>
        <dbReference type="ARBA" id="ARBA00023319"/>
    </source>
</evidence>
<evidence type="ECO:0000256" key="15">
    <source>
        <dbReference type="SAM" id="MobiDB-lite"/>
    </source>
</evidence>
<dbReference type="Gene3D" id="1.20.1070.10">
    <property type="entry name" value="Rhodopsin 7-helix transmembrane proteins"/>
    <property type="match status" value="1"/>
</dbReference>
<dbReference type="GO" id="GO:0098978">
    <property type="term" value="C:glutamatergic synapse"/>
    <property type="evidence" value="ECO:0007669"/>
    <property type="project" value="TreeGrafter"/>
</dbReference>
<dbReference type="GO" id="GO:0005886">
    <property type="term" value="C:plasma membrane"/>
    <property type="evidence" value="ECO:0007669"/>
    <property type="project" value="TreeGrafter"/>
</dbReference>
<dbReference type="RefSeq" id="XP_026526497.1">
    <property type="nucleotide sequence ID" value="XM_026670712.1"/>
</dbReference>
<comment type="similarity">
    <text evidence="2">Belongs to the G-protein coupled receptor 2 family. Adhesion G-protein coupled receptor (ADGR) subfamily.</text>
</comment>
<evidence type="ECO:0000313" key="23">
    <source>
        <dbReference type="RefSeq" id="XP_026526497.1"/>
    </source>
</evidence>
<dbReference type="InterPro" id="IPR007110">
    <property type="entry name" value="Ig-like_dom"/>
</dbReference>
<evidence type="ECO:0000256" key="4">
    <source>
        <dbReference type="ARBA" id="ARBA00022692"/>
    </source>
</evidence>
<keyword evidence="13" id="KW-0807">Transducer</keyword>
<reference evidence="23" key="1">
    <citation type="submission" date="2025-08" db="UniProtKB">
        <authorList>
            <consortium name="RefSeq"/>
        </authorList>
    </citation>
    <scope>IDENTIFICATION</scope>
</reference>
<feature type="region of interest" description="Disordered" evidence="15">
    <location>
        <begin position="1187"/>
        <end position="1229"/>
    </location>
</feature>
<feature type="compositionally biased region" description="Polar residues" evidence="15">
    <location>
        <begin position="1220"/>
        <end position="1229"/>
    </location>
</feature>
<evidence type="ECO:0000256" key="1">
    <source>
        <dbReference type="ARBA" id="ARBA00004141"/>
    </source>
</evidence>
<dbReference type="Pfam" id="PF26588">
    <property type="entry name" value="GAIN_ADGRA3"/>
    <property type="match status" value="1"/>
</dbReference>
<evidence type="ECO:0000256" key="3">
    <source>
        <dbReference type="ARBA" id="ARBA00022614"/>
    </source>
</evidence>
<dbReference type="SMART" id="SM00303">
    <property type="entry name" value="GPS"/>
    <property type="match status" value="1"/>
</dbReference>
<dbReference type="InterPro" id="IPR017983">
    <property type="entry name" value="GPCR_2_secretin-like_CS"/>
</dbReference>
<dbReference type="Pfam" id="PF13855">
    <property type="entry name" value="LRR_8"/>
    <property type="match status" value="1"/>
</dbReference>
<dbReference type="InterPro" id="IPR000483">
    <property type="entry name" value="Cys-rich_flank_reg_C"/>
</dbReference>
<organism evidence="22 23">
    <name type="scientific">Notechis scutatus</name>
    <name type="common">mainland tiger snake</name>
    <dbReference type="NCBI Taxonomy" id="8663"/>
    <lineage>
        <taxon>Eukaryota</taxon>
        <taxon>Metazoa</taxon>
        <taxon>Chordata</taxon>
        <taxon>Craniata</taxon>
        <taxon>Vertebrata</taxon>
        <taxon>Euteleostomi</taxon>
        <taxon>Lepidosauria</taxon>
        <taxon>Squamata</taxon>
        <taxon>Bifurcata</taxon>
        <taxon>Unidentata</taxon>
        <taxon>Episquamata</taxon>
        <taxon>Toxicofera</taxon>
        <taxon>Serpentes</taxon>
        <taxon>Colubroidea</taxon>
        <taxon>Elapidae</taxon>
        <taxon>Hydrophiinae</taxon>
        <taxon>Notechis</taxon>
    </lineage>
</organism>
<feature type="domain" description="G-protein coupled receptors family 2 profile 2" evidence="20">
    <location>
        <begin position="746"/>
        <end position="1044"/>
    </location>
</feature>
<dbReference type="SMART" id="SM00409">
    <property type="entry name" value="IG"/>
    <property type="match status" value="1"/>
</dbReference>
<dbReference type="InterPro" id="IPR051963">
    <property type="entry name" value="Adhesion_GPCR_A"/>
</dbReference>
<dbReference type="Gene3D" id="4.10.1240.10">
    <property type="entry name" value="GPCR, family 2, extracellular hormone receptor domain"/>
    <property type="match status" value="1"/>
</dbReference>
<keyword evidence="7 16" id="KW-1133">Transmembrane helix</keyword>
<dbReference type="Pfam" id="PF00002">
    <property type="entry name" value="7tm_2"/>
    <property type="match status" value="1"/>
</dbReference>
<evidence type="ECO:0000259" key="18">
    <source>
        <dbReference type="PROSITE" id="PS50221"/>
    </source>
</evidence>
<dbReference type="InterPro" id="IPR032675">
    <property type="entry name" value="LRR_dom_sf"/>
</dbReference>
<dbReference type="Proteomes" id="UP000504612">
    <property type="component" value="Unplaced"/>
</dbReference>
<feature type="compositionally biased region" description="Basic and acidic residues" evidence="15">
    <location>
        <begin position="1195"/>
        <end position="1208"/>
    </location>
</feature>
<dbReference type="InterPro" id="IPR057244">
    <property type="entry name" value="GAIN_B"/>
</dbReference>
<dbReference type="InterPro" id="IPR000203">
    <property type="entry name" value="GPS"/>
</dbReference>
<dbReference type="GO" id="GO:0007166">
    <property type="term" value="P:cell surface receptor signaling pathway"/>
    <property type="evidence" value="ECO:0007669"/>
    <property type="project" value="InterPro"/>
</dbReference>
<dbReference type="InterPro" id="IPR003599">
    <property type="entry name" value="Ig_sub"/>
</dbReference>
<dbReference type="PROSITE" id="PS51450">
    <property type="entry name" value="LRR"/>
    <property type="match status" value="2"/>
</dbReference>
<name>A0A6J1U6J2_9SAUR</name>
<dbReference type="InterPro" id="IPR013783">
    <property type="entry name" value="Ig-like_fold"/>
</dbReference>
<feature type="signal peptide" evidence="17">
    <location>
        <begin position="1"/>
        <end position="21"/>
    </location>
</feature>
<dbReference type="PANTHER" id="PTHR45930:SF3">
    <property type="entry name" value="ADHESION G PROTEIN-COUPLED RECEPTOR A1"/>
    <property type="match status" value="1"/>
</dbReference>
<dbReference type="SUPFAM" id="SSF111418">
    <property type="entry name" value="Hormone receptor domain"/>
    <property type="match status" value="1"/>
</dbReference>
<evidence type="ECO:0000259" key="21">
    <source>
        <dbReference type="PROSITE" id="PS50835"/>
    </source>
</evidence>
<dbReference type="PANTHER" id="PTHR45930">
    <property type="entry name" value="G-PROTEIN COUPLED RECEPTOR 124-LIKE PROTEIN"/>
    <property type="match status" value="1"/>
</dbReference>
<dbReference type="SMART" id="SM00082">
    <property type="entry name" value="LRRCT"/>
    <property type="match status" value="1"/>
</dbReference>
<accession>A0A6J1U6J2</accession>
<evidence type="ECO:0000256" key="2">
    <source>
        <dbReference type="ARBA" id="ARBA00007343"/>
    </source>
</evidence>
<keyword evidence="5 17" id="KW-0732">Signal</keyword>
<dbReference type="PROSITE" id="PS50221">
    <property type="entry name" value="GAIN_B"/>
    <property type="match status" value="1"/>
</dbReference>
<evidence type="ECO:0000256" key="6">
    <source>
        <dbReference type="ARBA" id="ARBA00022737"/>
    </source>
</evidence>
<feature type="domain" description="GAIN-B" evidence="18">
    <location>
        <begin position="574"/>
        <end position="736"/>
    </location>
</feature>
<evidence type="ECO:0000256" key="16">
    <source>
        <dbReference type="SAM" id="Phobius"/>
    </source>
</evidence>
<comment type="subcellular location">
    <subcellularLocation>
        <location evidence="1">Membrane</location>
        <topology evidence="1">Multi-pass membrane protein</topology>
    </subcellularLocation>
</comment>
<dbReference type="KEGG" id="nss:113414034"/>
<dbReference type="PROSITE" id="PS00650">
    <property type="entry name" value="G_PROTEIN_RECEP_F2_2"/>
    <property type="match status" value="1"/>
</dbReference>
<evidence type="ECO:0000256" key="17">
    <source>
        <dbReference type="SAM" id="SignalP"/>
    </source>
</evidence>
<dbReference type="InterPro" id="IPR001879">
    <property type="entry name" value="GPCR_2_extracellular_dom"/>
</dbReference>
<dbReference type="FunFam" id="3.80.10.10:FF:000287">
    <property type="entry name" value="adhesion G protein-coupled receptor A3"/>
    <property type="match status" value="1"/>
</dbReference>
<evidence type="ECO:0000259" key="19">
    <source>
        <dbReference type="PROSITE" id="PS50227"/>
    </source>
</evidence>
<dbReference type="PROSITE" id="PS50227">
    <property type="entry name" value="G_PROTEIN_RECEP_F2_3"/>
    <property type="match status" value="1"/>
</dbReference>
<feature type="transmembrane region" description="Helical" evidence="16">
    <location>
        <begin position="909"/>
        <end position="929"/>
    </location>
</feature>
<dbReference type="CTD" id="84435"/>
<feature type="chain" id="PRO_5026938420" evidence="17">
    <location>
        <begin position="22"/>
        <end position="1300"/>
    </location>
</feature>
<feature type="transmembrane region" description="Helical" evidence="16">
    <location>
        <begin position="749"/>
        <end position="770"/>
    </location>
</feature>
<keyword evidence="12" id="KW-0325">Glycoprotein</keyword>
<evidence type="ECO:0000256" key="9">
    <source>
        <dbReference type="ARBA" id="ARBA00023136"/>
    </source>
</evidence>
<protein>
    <submittedName>
        <fullName evidence="23">Adhesion G protein-coupled receptor A1</fullName>
    </submittedName>
</protein>
<dbReference type="InterPro" id="IPR058808">
    <property type="entry name" value="GAIN_ADGRA2/3"/>
</dbReference>
<evidence type="ECO:0000259" key="20">
    <source>
        <dbReference type="PROSITE" id="PS50261"/>
    </source>
</evidence>
<dbReference type="Gene3D" id="2.60.220.50">
    <property type="match status" value="1"/>
</dbReference>